<dbReference type="Pfam" id="PF02518">
    <property type="entry name" value="HATPase_c"/>
    <property type="match status" value="1"/>
</dbReference>
<dbReference type="SMART" id="SM00304">
    <property type="entry name" value="HAMP"/>
    <property type="match status" value="1"/>
</dbReference>
<feature type="region of interest" description="Disordered" evidence="13">
    <location>
        <begin position="558"/>
        <end position="579"/>
    </location>
</feature>
<comment type="caution">
    <text evidence="16">The sequence shown here is derived from an EMBL/GenBank/DDBJ whole genome shotgun (WGS) entry which is preliminary data.</text>
</comment>
<dbReference type="InterPro" id="IPR010559">
    <property type="entry name" value="Sig_transdc_His_kin_internal"/>
</dbReference>
<evidence type="ECO:0000256" key="2">
    <source>
        <dbReference type="ARBA" id="ARBA00022475"/>
    </source>
</evidence>
<evidence type="ECO:0000256" key="5">
    <source>
        <dbReference type="ARBA" id="ARBA00022692"/>
    </source>
</evidence>
<dbReference type="Gene3D" id="6.10.340.10">
    <property type="match status" value="1"/>
</dbReference>
<evidence type="ECO:0000256" key="6">
    <source>
        <dbReference type="ARBA" id="ARBA00022741"/>
    </source>
</evidence>
<dbReference type="InterPro" id="IPR036890">
    <property type="entry name" value="HATPase_C_sf"/>
</dbReference>
<evidence type="ECO:0000256" key="11">
    <source>
        <dbReference type="ARBA" id="ARBA00023136"/>
    </source>
</evidence>
<dbReference type="EMBL" id="JAGFNZ010000002">
    <property type="protein sequence ID" value="MBW7572664.1"/>
    <property type="molecule type" value="Genomic_DNA"/>
</dbReference>
<accession>A0ABS7DMZ3</accession>
<feature type="compositionally biased region" description="Basic and acidic residues" evidence="13">
    <location>
        <begin position="567"/>
        <end position="579"/>
    </location>
</feature>
<dbReference type="PROSITE" id="PS50885">
    <property type="entry name" value="HAMP"/>
    <property type="match status" value="1"/>
</dbReference>
<evidence type="ECO:0000256" key="4">
    <source>
        <dbReference type="ARBA" id="ARBA00022679"/>
    </source>
</evidence>
<evidence type="ECO:0000256" key="9">
    <source>
        <dbReference type="ARBA" id="ARBA00022989"/>
    </source>
</evidence>
<keyword evidence="3" id="KW-0597">Phosphoprotein</keyword>
<feature type="domain" description="HAMP" evidence="15">
    <location>
        <begin position="292"/>
        <end position="345"/>
    </location>
</feature>
<dbReference type="CDD" id="cd06225">
    <property type="entry name" value="HAMP"/>
    <property type="match status" value="1"/>
</dbReference>
<keyword evidence="5 14" id="KW-0812">Transmembrane</keyword>
<feature type="transmembrane region" description="Helical" evidence="14">
    <location>
        <begin position="266"/>
        <end position="287"/>
    </location>
</feature>
<keyword evidence="8" id="KW-0067">ATP-binding</keyword>
<keyword evidence="6" id="KW-0547">Nucleotide-binding</keyword>
<evidence type="ECO:0000313" key="17">
    <source>
        <dbReference type="Proteomes" id="UP000719942"/>
    </source>
</evidence>
<dbReference type="Pfam" id="PF06580">
    <property type="entry name" value="His_kinase"/>
    <property type="match status" value="1"/>
</dbReference>
<dbReference type="SUPFAM" id="SSF55874">
    <property type="entry name" value="ATPase domain of HSP90 chaperone/DNA topoisomerase II/histidine kinase"/>
    <property type="match status" value="1"/>
</dbReference>
<keyword evidence="4" id="KW-0808">Transferase</keyword>
<name>A0ABS7DMZ3_9FIRM</name>
<sequence length="579" mass="66241">MAVVPLLIFGVISYQVSNSAINSKISNSSLQVLKLVQKNIQYESDKYQKISDSLMVNKTVQDGLYRFDSWDYMQKNNFIVQMNSIISGHMSNSPQIMQIFLTDRDNNPVYSQGWFYVSQETINRMIDLCGKNINWLSVNEGNKNYIIYTHPVISERGTGVIGHTLIFIDAAAFYNCLSGVDMGTGADLMIMDSYGNNVANQNSSFRKGYSVDSVLFSYCRQNPNENIIRNYKFNDRLGMIAYSFSNRQGWLLVAAIPDAYLRAETYSIAVTSLVSIILCFLCAVIVYRQMWKSISLPINRLVQVVGKIDNTNFDQMTFYDDSRDELGFLSRAFRQILQKMQDLVNQVETEQNQKREYELKMLQAQINPHFLFNTLNSLRWTALMSRATSVSNGLAALSDLLRNTILDKNEFITVEEELKNVSNYIVIQKIRYGDIFTVTYEIDENILHSYMIKFLLQPIVENSIIHGIDEEGTQKEIHISMSRGEDTILTVISDNGKGFDVEKTLDAKKNKRLTGIGMQNVQERIRLCFGKEYLFHIESRIGEGTTVTMEFPYISTLPETPKNLTQGKEREKDDSGTVR</sequence>
<keyword evidence="2" id="KW-1003">Cell membrane</keyword>
<dbReference type="Proteomes" id="UP000719942">
    <property type="component" value="Unassembled WGS sequence"/>
</dbReference>
<dbReference type="InterPro" id="IPR003660">
    <property type="entry name" value="HAMP_dom"/>
</dbReference>
<proteinExistence type="predicted"/>
<dbReference type="Pfam" id="PF00672">
    <property type="entry name" value="HAMP"/>
    <property type="match status" value="1"/>
</dbReference>
<dbReference type="Gene3D" id="3.30.565.10">
    <property type="entry name" value="Histidine kinase-like ATPase, C-terminal domain"/>
    <property type="match status" value="1"/>
</dbReference>
<evidence type="ECO:0000256" key="13">
    <source>
        <dbReference type="SAM" id="MobiDB-lite"/>
    </source>
</evidence>
<evidence type="ECO:0000313" key="16">
    <source>
        <dbReference type="EMBL" id="MBW7572664.1"/>
    </source>
</evidence>
<keyword evidence="9 14" id="KW-1133">Transmembrane helix</keyword>
<keyword evidence="17" id="KW-1185">Reference proteome</keyword>
<evidence type="ECO:0000256" key="8">
    <source>
        <dbReference type="ARBA" id="ARBA00022840"/>
    </source>
</evidence>
<keyword evidence="10" id="KW-0902">Two-component regulatory system</keyword>
<evidence type="ECO:0000256" key="10">
    <source>
        <dbReference type="ARBA" id="ARBA00023012"/>
    </source>
</evidence>
<evidence type="ECO:0000256" key="1">
    <source>
        <dbReference type="ARBA" id="ARBA00004651"/>
    </source>
</evidence>
<dbReference type="InterPro" id="IPR003594">
    <property type="entry name" value="HATPase_dom"/>
</dbReference>
<feature type="coiled-coil region" evidence="12">
    <location>
        <begin position="333"/>
        <end position="367"/>
    </location>
</feature>
<keyword evidence="7 16" id="KW-0418">Kinase</keyword>
<dbReference type="InterPro" id="IPR050640">
    <property type="entry name" value="Bact_2-comp_sensor_kinase"/>
</dbReference>
<dbReference type="SUPFAM" id="SSF158472">
    <property type="entry name" value="HAMP domain-like"/>
    <property type="match status" value="1"/>
</dbReference>
<keyword evidence="12" id="KW-0175">Coiled coil</keyword>
<evidence type="ECO:0000256" key="3">
    <source>
        <dbReference type="ARBA" id="ARBA00022553"/>
    </source>
</evidence>
<gene>
    <name evidence="16" type="ORF">J5W02_07535</name>
</gene>
<dbReference type="PANTHER" id="PTHR34220:SF11">
    <property type="entry name" value="SENSOR PROTEIN KINASE HPTS"/>
    <property type="match status" value="1"/>
</dbReference>
<evidence type="ECO:0000256" key="12">
    <source>
        <dbReference type="SAM" id="Coils"/>
    </source>
</evidence>
<dbReference type="PANTHER" id="PTHR34220">
    <property type="entry name" value="SENSOR HISTIDINE KINASE YPDA"/>
    <property type="match status" value="1"/>
</dbReference>
<reference evidence="16 17" key="1">
    <citation type="submission" date="2021-03" db="EMBL/GenBank/DDBJ databases">
        <title>Caproiciproducens sp. nov. isolated from feces of cow.</title>
        <authorList>
            <person name="Choi J.-Y."/>
        </authorList>
    </citation>
    <scope>NUCLEOTIDE SEQUENCE [LARGE SCALE GENOMIC DNA]</scope>
    <source>
        <strain evidence="16 17">AGMB10547</strain>
    </source>
</reference>
<keyword evidence="11 14" id="KW-0472">Membrane</keyword>
<dbReference type="RefSeq" id="WP_219965054.1">
    <property type="nucleotide sequence ID" value="NZ_JAGFNZ010000002.1"/>
</dbReference>
<evidence type="ECO:0000256" key="14">
    <source>
        <dbReference type="SAM" id="Phobius"/>
    </source>
</evidence>
<dbReference type="GO" id="GO:0016301">
    <property type="term" value="F:kinase activity"/>
    <property type="evidence" value="ECO:0007669"/>
    <property type="project" value="UniProtKB-KW"/>
</dbReference>
<evidence type="ECO:0000259" key="15">
    <source>
        <dbReference type="PROSITE" id="PS50885"/>
    </source>
</evidence>
<comment type="subcellular location">
    <subcellularLocation>
        <location evidence="1">Cell membrane</location>
        <topology evidence="1">Multi-pass membrane protein</topology>
    </subcellularLocation>
</comment>
<protein>
    <submittedName>
        <fullName evidence="16">Sensor histidine kinase</fullName>
    </submittedName>
</protein>
<evidence type="ECO:0000256" key="7">
    <source>
        <dbReference type="ARBA" id="ARBA00022777"/>
    </source>
</evidence>
<organism evidence="16 17">
    <name type="scientific">Caproiciproducens faecalis</name>
    <dbReference type="NCBI Taxonomy" id="2820301"/>
    <lineage>
        <taxon>Bacteria</taxon>
        <taxon>Bacillati</taxon>
        <taxon>Bacillota</taxon>
        <taxon>Clostridia</taxon>
        <taxon>Eubacteriales</taxon>
        <taxon>Acutalibacteraceae</taxon>
        <taxon>Caproiciproducens</taxon>
    </lineage>
</organism>